<keyword evidence="2" id="KW-1185">Reference proteome</keyword>
<dbReference type="STRING" id="290338.CKO_01874"/>
<dbReference type="AlphaFoldDB" id="A8AHN8"/>
<dbReference type="EMBL" id="CP000822">
    <property type="protein sequence ID" value="ABV13001.1"/>
    <property type="molecule type" value="Genomic_DNA"/>
</dbReference>
<sequence>MVTFDITVGDKSNIYSEVSELLEKNGLKKDFDGNELPENVYLGKRKAEITYEGEGLTQGDIKNRGAEITKRYYKLLKDFFNAEKIKYKIFITASRMTTTAIRYTVTKK</sequence>
<name>A8AHN8_CITK8</name>
<gene>
    <name evidence="1" type="ordered locus">CKO_01874</name>
</gene>
<accession>A8AHN8</accession>
<reference evidence="1 2" key="1">
    <citation type="submission" date="2007-08" db="EMBL/GenBank/DDBJ databases">
        <authorList>
            <consortium name="The Citrobacter koseri Genome Sequencing Project"/>
            <person name="McClelland M."/>
            <person name="Sanderson E.K."/>
            <person name="Porwollik S."/>
            <person name="Spieth J."/>
            <person name="Clifton W.S."/>
            <person name="Latreille P."/>
            <person name="Courtney L."/>
            <person name="Wang C."/>
            <person name="Pepin K."/>
            <person name="Bhonagiri V."/>
            <person name="Nash W."/>
            <person name="Johnson M."/>
            <person name="Thiruvilangam P."/>
            <person name="Wilson R."/>
        </authorList>
    </citation>
    <scope>NUCLEOTIDE SEQUENCE [LARGE SCALE GENOMIC DNA]</scope>
    <source>
        <strain evidence="2">ATCC BAA-895 / CDC 4225-83 / SGSC4696</strain>
    </source>
</reference>
<evidence type="ECO:0000313" key="2">
    <source>
        <dbReference type="Proteomes" id="UP000008148"/>
    </source>
</evidence>
<protein>
    <submittedName>
        <fullName evidence="1">Uncharacterized protein</fullName>
    </submittedName>
</protein>
<dbReference type="Proteomes" id="UP000008148">
    <property type="component" value="Chromosome"/>
</dbReference>
<proteinExistence type="predicted"/>
<organism evidence="1 2">
    <name type="scientific">Citrobacter koseri (strain ATCC BAA-895 / CDC 4225-83 / SGSC4696)</name>
    <dbReference type="NCBI Taxonomy" id="290338"/>
    <lineage>
        <taxon>Bacteria</taxon>
        <taxon>Pseudomonadati</taxon>
        <taxon>Pseudomonadota</taxon>
        <taxon>Gammaproteobacteria</taxon>
        <taxon>Enterobacterales</taxon>
        <taxon>Enterobacteriaceae</taxon>
        <taxon>Citrobacter</taxon>
    </lineage>
</organism>
<dbReference type="KEGG" id="cko:CKO_01874"/>
<dbReference type="HOGENOM" id="CLU_2192349_0_0_6"/>
<evidence type="ECO:0000313" key="1">
    <source>
        <dbReference type="EMBL" id="ABV13001.1"/>
    </source>
</evidence>